<feature type="transmembrane region" description="Helical" evidence="1">
    <location>
        <begin position="12"/>
        <end position="30"/>
    </location>
</feature>
<evidence type="ECO:0000259" key="2">
    <source>
        <dbReference type="SMART" id="SM00672"/>
    </source>
</evidence>
<keyword evidence="1" id="KW-0812">Transmembrane</keyword>
<accession>A0A427Y8X2</accession>
<feature type="domain" description="Glycosyl transferase CAP10" evidence="2">
    <location>
        <begin position="358"/>
        <end position="591"/>
    </location>
</feature>
<reference evidence="3 4" key="1">
    <citation type="submission" date="2018-11" db="EMBL/GenBank/DDBJ databases">
        <title>Genome sequence of Apiotrichum porosum DSM 27194.</title>
        <authorList>
            <person name="Aliyu H."/>
            <person name="Gorte O."/>
            <person name="Ochsenreither K."/>
        </authorList>
    </citation>
    <scope>NUCLEOTIDE SEQUENCE [LARGE SCALE GENOMIC DNA]</scope>
    <source>
        <strain evidence="3 4">DSM 27194</strain>
    </source>
</reference>
<evidence type="ECO:0000313" key="4">
    <source>
        <dbReference type="Proteomes" id="UP000279236"/>
    </source>
</evidence>
<dbReference type="PANTHER" id="PTHR12203">
    <property type="entry name" value="KDEL LYS-ASP-GLU-LEU CONTAINING - RELATED"/>
    <property type="match status" value="1"/>
</dbReference>
<protein>
    <submittedName>
        <fullName evidence="3">F-actin-capping protein subunit beta</fullName>
    </submittedName>
</protein>
<dbReference type="OrthoDB" id="541052at2759"/>
<gene>
    <name evidence="3" type="primary">CAP2_1</name>
    <name evidence="3" type="ORF">EHS24_000078</name>
</gene>
<comment type="caution">
    <text evidence="3">The sequence shown here is derived from an EMBL/GenBank/DDBJ whole genome shotgun (WGS) entry which is preliminary data.</text>
</comment>
<dbReference type="AlphaFoldDB" id="A0A427Y8X2"/>
<proteinExistence type="predicted"/>
<keyword evidence="4" id="KW-1185">Reference proteome</keyword>
<dbReference type="EMBL" id="RSCE01000001">
    <property type="protein sequence ID" value="RSH87568.1"/>
    <property type="molecule type" value="Genomic_DNA"/>
</dbReference>
<dbReference type="Proteomes" id="UP000279236">
    <property type="component" value="Unassembled WGS sequence"/>
</dbReference>
<evidence type="ECO:0000313" key="3">
    <source>
        <dbReference type="EMBL" id="RSH87568.1"/>
    </source>
</evidence>
<keyword evidence="1" id="KW-1133">Transmembrane helix</keyword>
<sequence>MPRTIRRPKKILYLFAILALLYWFGVRHGLGVERAHPLPLGFAPEHGSRHRPRTMNMARNGLATLLPTRRGTVPEHPFYELMESAEEKWRDLLRRQSKTVVEATKVYKRRYGIDPPEGFGQWFEWCLVHNVQLVDEYDLMMRDVLTHHALEPKTYVNRTQIIHDQPFTYTIGVIDRKVSLTGPRKTSPRPKKLAAMLEGFVADLPNNIKVTISGSDHDVSSVILAKDQRKRAMELAHKGGHLTPAELKRFEDPRRTPAWGWFKACPLDSPANMRSEAEYRNDGAKSFIYDHVATMDICEFPSLKLLHGALCHDREDRSPSYIKPWIVHSKLPGDASFLLPPIEGFGNMTEKDIKGLGRWEDKLDPRMHWRGTATGGMCADNDWHDSHRLRLHLMFNGKKGNDTEWAAGSRAIMQPDGRGGYEQVERRSPQLAKAYGDVRLAGGAIQCPTEQICAEVKSEIDFAPVVLPKNTWMFRYALDVDGNGWSERFHRLLASASPVLKMTMFADWHMDRLIPWYHYIPIQPDYSDMYDVLSFFIGPMHEDGTIDHSKGHDYLGQKIGRAGQDFALNHWRWVDMQAYMYRLILELNRLESLDRASKSYTMEQAMGDLEAKDGKAKAANAPQ</sequence>
<dbReference type="InterPro" id="IPR006598">
    <property type="entry name" value="CAP10"/>
</dbReference>
<organism evidence="3 4">
    <name type="scientific">Apiotrichum porosum</name>
    <dbReference type="NCBI Taxonomy" id="105984"/>
    <lineage>
        <taxon>Eukaryota</taxon>
        <taxon>Fungi</taxon>
        <taxon>Dikarya</taxon>
        <taxon>Basidiomycota</taxon>
        <taxon>Agaricomycotina</taxon>
        <taxon>Tremellomycetes</taxon>
        <taxon>Trichosporonales</taxon>
        <taxon>Trichosporonaceae</taxon>
        <taxon>Apiotrichum</taxon>
    </lineage>
</organism>
<dbReference type="SMART" id="SM00672">
    <property type="entry name" value="CAP10"/>
    <property type="match status" value="1"/>
</dbReference>
<name>A0A427Y8X2_9TREE</name>
<dbReference type="GeneID" id="39584621"/>
<evidence type="ECO:0000256" key="1">
    <source>
        <dbReference type="SAM" id="Phobius"/>
    </source>
</evidence>
<keyword evidence="1" id="KW-0472">Membrane</keyword>
<dbReference type="RefSeq" id="XP_028479776.1">
    <property type="nucleotide sequence ID" value="XM_028615919.1"/>
</dbReference>
<dbReference type="Pfam" id="PF05686">
    <property type="entry name" value="Glyco_transf_90"/>
    <property type="match status" value="1"/>
</dbReference>
<dbReference type="InterPro" id="IPR051091">
    <property type="entry name" value="O-Glucosyltr/Glycosyltrsf_90"/>
</dbReference>
<dbReference type="PANTHER" id="PTHR12203:SF118">
    <property type="entry name" value="BETA-1,2-XYLOSYLTRANSFERASE 1"/>
    <property type="match status" value="1"/>
</dbReference>